<protein>
    <submittedName>
        <fullName evidence="1">Uncharacterized protein</fullName>
    </submittedName>
</protein>
<dbReference type="EMBL" id="AP019376">
    <property type="protein sequence ID" value="BBH90243.1"/>
    <property type="molecule type" value="Genomic_DNA"/>
</dbReference>
<accession>A0A455SNV6</accession>
<dbReference type="EMBL" id="AP019376">
    <property type="protein sequence ID" value="BBH90113.1"/>
    <property type="molecule type" value="Genomic_DNA"/>
</dbReference>
<proteinExistence type="predicted"/>
<evidence type="ECO:0000313" key="1">
    <source>
        <dbReference type="EMBL" id="BBH90113.1"/>
    </source>
</evidence>
<evidence type="ECO:0000313" key="2">
    <source>
        <dbReference type="EMBL" id="BBH90178.1"/>
    </source>
</evidence>
<name>A0A455SNV6_9CHLR</name>
<sequence>MGQMTTDYYRLSSLDVEIYANQLAALLIRQAVGSKETQDYLSGFNALDQERIKNELLKIIRKLDRR</sequence>
<gene>
    <name evidence="1" type="ORF">KTC_48640</name>
    <name evidence="2" type="ORF">KTC_49290</name>
    <name evidence="3" type="ORF">KTC_49940</name>
</gene>
<evidence type="ECO:0000313" key="3">
    <source>
        <dbReference type="EMBL" id="BBH90243.1"/>
    </source>
</evidence>
<dbReference type="EMBL" id="AP019376">
    <property type="protein sequence ID" value="BBH90178.1"/>
    <property type="molecule type" value="Genomic_DNA"/>
</dbReference>
<dbReference type="AlphaFoldDB" id="A0A455SNV6"/>
<organism evidence="1">
    <name type="scientific">Thermosporothrix sp. COM3</name>
    <dbReference type="NCBI Taxonomy" id="2490863"/>
    <lineage>
        <taxon>Bacteria</taxon>
        <taxon>Bacillati</taxon>
        <taxon>Chloroflexota</taxon>
        <taxon>Ktedonobacteria</taxon>
        <taxon>Ktedonobacterales</taxon>
        <taxon>Thermosporotrichaceae</taxon>
        <taxon>Thermosporothrix</taxon>
    </lineage>
</organism>
<reference evidence="1" key="1">
    <citation type="submission" date="2018-12" db="EMBL/GenBank/DDBJ databases">
        <title>Novel natural products biosynthetic potential of the class Ktedonobacteria.</title>
        <authorList>
            <person name="Zheng Y."/>
            <person name="Saitou A."/>
            <person name="Wang C.M."/>
            <person name="Toyoda A."/>
            <person name="Minakuchi Y."/>
            <person name="Sekiguchi Y."/>
            <person name="Ueda K."/>
            <person name="Takano H."/>
            <person name="Sakai Y."/>
            <person name="Yokota A."/>
            <person name="Yabe S."/>
        </authorList>
    </citation>
    <scope>NUCLEOTIDE SEQUENCE</scope>
    <source>
        <strain evidence="1">COM3</strain>
    </source>
</reference>